<dbReference type="AlphaFoldDB" id="A0A9X4MK08"/>
<dbReference type="PANTHER" id="PTHR30636:SF3">
    <property type="entry name" value="UPF0701 PROTEIN YICC"/>
    <property type="match status" value="1"/>
</dbReference>
<evidence type="ECO:0000259" key="6">
    <source>
        <dbReference type="Pfam" id="PF03755"/>
    </source>
</evidence>
<keyword evidence="4" id="KW-0378">Hydrolase</keyword>
<gene>
    <name evidence="8" type="ORF">OLX77_08810</name>
</gene>
<protein>
    <submittedName>
        <fullName evidence="8">YicC family protein</fullName>
    </submittedName>
</protein>
<accession>A0A9X4MK08</accession>
<dbReference type="InterPro" id="IPR013551">
    <property type="entry name" value="YicC-like_C"/>
</dbReference>
<evidence type="ECO:0000256" key="5">
    <source>
        <dbReference type="ARBA" id="ARBA00035648"/>
    </source>
</evidence>
<sequence length="293" mass="33153">MNRPLSMTGYGRGEVTGAKSWTVEVRSVNHKFLDLSIKIPRKYLGLEDRIKKEISSYYNRGHVDVYVNPGAEAGDTIRLAANLPLARNYYQCLEEIRQDLSLPDGPTLAMIQNYKEIIVAHEEEEDLEAVWPEVSQALTLALTMAQGMREQEGASLKAELDQRLQEFAKTVEGIAQDIPSIVQRRTEKLKERLANLLQGVDLDPLRLAQEVAIMADKADVTEEVVRLRSHISQFSGFLEADEPVGRRLDFLLQEFLREINTLASKISDAPTAHLSVELKTEVEKLREQIQNLE</sequence>
<dbReference type="Proteomes" id="UP001154240">
    <property type="component" value="Unassembled WGS sequence"/>
</dbReference>
<feature type="domain" description="Endoribonuclease YicC-like N-terminal" evidence="6">
    <location>
        <begin position="6"/>
        <end position="157"/>
    </location>
</feature>
<name>A0A9X4MK08_9BACT</name>
<dbReference type="Pfam" id="PF08340">
    <property type="entry name" value="YicC-like_C"/>
    <property type="match status" value="1"/>
</dbReference>
<keyword evidence="3" id="KW-0255">Endonuclease</keyword>
<comment type="cofactor">
    <cofactor evidence="1">
        <name>a divalent metal cation</name>
        <dbReference type="ChEBI" id="CHEBI:60240"/>
    </cofactor>
</comment>
<dbReference type="GO" id="GO:0016787">
    <property type="term" value="F:hydrolase activity"/>
    <property type="evidence" value="ECO:0007669"/>
    <property type="project" value="UniProtKB-KW"/>
</dbReference>
<evidence type="ECO:0000256" key="1">
    <source>
        <dbReference type="ARBA" id="ARBA00001968"/>
    </source>
</evidence>
<reference evidence="8" key="1">
    <citation type="journal article" date="2022" name="bioRxiv">
        <title>Thiovibrio frasassiensisgen. nov., sp. nov., an autotrophic, elemental sulfur disproportionating bacterium isolated from sulfidic karst sediment, and proposal of Thiovibrionaceae fam. nov.</title>
        <authorList>
            <person name="Aronson H."/>
            <person name="Thomas C."/>
            <person name="Bhattacharyya M."/>
            <person name="Eckstein S."/>
            <person name="Jensen S."/>
            <person name="Barco R."/>
            <person name="Macalady J."/>
            <person name="Amend J."/>
        </authorList>
    </citation>
    <scope>NUCLEOTIDE SEQUENCE</scope>
    <source>
        <strain evidence="8">RS19-109</strain>
    </source>
</reference>
<keyword evidence="9" id="KW-1185">Reference proteome</keyword>
<comment type="caution">
    <text evidence="8">The sequence shown here is derived from an EMBL/GenBank/DDBJ whole genome shotgun (WGS) entry which is preliminary data.</text>
</comment>
<dbReference type="RefSeq" id="WP_307633224.1">
    <property type="nucleotide sequence ID" value="NZ_JAPHEH010000001.1"/>
</dbReference>
<evidence type="ECO:0000256" key="3">
    <source>
        <dbReference type="ARBA" id="ARBA00022759"/>
    </source>
</evidence>
<evidence type="ECO:0000256" key="2">
    <source>
        <dbReference type="ARBA" id="ARBA00022722"/>
    </source>
</evidence>
<organism evidence="8 9">
    <name type="scientific">Thiovibrio frasassiensis</name>
    <dbReference type="NCBI Taxonomy" id="2984131"/>
    <lineage>
        <taxon>Bacteria</taxon>
        <taxon>Pseudomonadati</taxon>
        <taxon>Thermodesulfobacteriota</taxon>
        <taxon>Desulfobulbia</taxon>
        <taxon>Desulfobulbales</taxon>
        <taxon>Thiovibrionaceae</taxon>
        <taxon>Thiovibrio</taxon>
    </lineage>
</organism>
<keyword evidence="2" id="KW-0540">Nuclease</keyword>
<proteinExistence type="inferred from homology"/>
<dbReference type="InterPro" id="IPR005229">
    <property type="entry name" value="YicC/YloC-like"/>
</dbReference>
<dbReference type="EMBL" id="JAPHEH010000001">
    <property type="protein sequence ID" value="MDG4476254.1"/>
    <property type="molecule type" value="Genomic_DNA"/>
</dbReference>
<comment type="similarity">
    <text evidence="5">Belongs to the YicC/YloC family.</text>
</comment>
<dbReference type="InterPro" id="IPR013527">
    <property type="entry name" value="YicC-like_N"/>
</dbReference>
<evidence type="ECO:0000259" key="7">
    <source>
        <dbReference type="Pfam" id="PF08340"/>
    </source>
</evidence>
<reference evidence="8" key="2">
    <citation type="submission" date="2022-10" db="EMBL/GenBank/DDBJ databases">
        <authorList>
            <person name="Aronson H.S."/>
        </authorList>
    </citation>
    <scope>NUCLEOTIDE SEQUENCE</scope>
    <source>
        <strain evidence="8">RS19-109</strain>
    </source>
</reference>
<dbReference type="PANTHER" id="PTHR30636">
    <property type="entry name" value="UPF0701 PROTEIN YICC"/>
    <property type="match status" value="1"/>
</dbReference>
<evidence type="ECO:0000313" key="9">
    <source>
        <dbReference type="Proteomes" id="UP001154240"/>
    </source>
</evidence>
<dbReference type="GO" id="GO:0004521">
    <property type="term" value="F:RNA endonuclease activity"/>
    <property type="evidence" value="ECO:0007669"/>
    <property type="project" value="InterPro"/>
</dbReference>
<dbReference type="NCBIfam" id="TIGR00255">
    <property type="entry name" value="YicC/YloC family endoribonuclease"/>
    <property type="match status" value="1"/>
</dbReference>
<feature type="domain" description="Endoribonuclease YicC-like C-terminal" evidence="7">
    <location>
        <begin position="175"/>
        <end position="293"/>
    </location>
</feature>
<dbReference type="Pfam" id="PF03755">
    <property type="entry name" value="YicC-like_N"/>
    <property type="match status" value="1"/>
</dbReference>
<evidence type="ECO:0000256" key="4">
    <source>
        <dbReference type="ARBA" id="ARBA00022801"/>
    </source>
</evidence>
<evidence type="ECO:0000313" key="8">
    <source>
        <dbReference type="EMBL" id="MDG4476254.1"/>
    </source>
</evidence>